<keyword evidence="1" id="KW-0436">Ligase</keyword>
<dbReference type="InterPro" id="IPR009097">
    <property type="entry name" value="Cyclic_Pdiesterase"/>
</dbReference>
<dbReference type="Gene3D" id="3.90.1140.10">
    <property type="entry name" value="Cyclic phosphodiesterase"/>
    <property type="match status" value="1"/>
</dbReference>
<gene>
    <name evidence="1" type="ORF">H9815_08325</name>
</gene>
<comment type="caution">
    <text evidence="1">The sequence shown here is derived from an EMBL/GenBank/DDBJ whole genome shotgun (WGS) entry which is preliminary data.</text>
</comment>
<dbReference type="Proteomes" id="UP000824037">
    <property type="component" value="Unassembled WGS sequence"/>
</dbReference>
<accession>A0A9D2EEM9</accession>
<evidence type="ECO:0000313" key="1">
    <source>
        <dbReference type="EMBL" id="HIZ35771.1"/>
    </source>
</evidence>
<dbReference type="SUPFAM" id="SSF55144">
    <property type="entry name" value="LigT-like"/>
    <property type="match status" value="1"/>
</dbReference>
<reference evidence="1" key="1">
    <citation type="journal article" date="2021" name="PeerJ">
        <title>Extensive microbial diversity within the chicken gut microbiome revealed by metagenomics and culture.</title>
        <authorList>
            <person name="Gilroy R."/>
            <person name="Ravi A."/>
            <person name="Getino M."/>
            <person name="Pursley I."/>
            <person name="Horton D.L."/>
            <person name="Alikhan N.F."/>
            <person name="Baker D."/>
            <person name="Gharbi K."/>
            <person name="Hall N."/>
            <person name="Watson M."/>
            <person name="Adriaenssens E.M."/>
            <person name="Foster-Nyarko E."/>
            <person name="Jarju S."/>
            <person name="Secka A."/>
            <person name="Antonio M."/>
            <person name="Oren A."/>
            <person name="Chaudhuri R.R."/>
            <person name="La Ragione R."/>
            <person name="Hildebrand F."/>
            <person name="Pallen M.J."/>
        </authorList>
    </citation>
    <scope>NUCLEOTIDE SEQUENCE</scope>
    <source>
        <strain evidence="1">ChiGjej4B4-7305</strain>
    </source>
</reference>
<dbReference type="AlphaFoldDB" id="A0A9D2EEM9"/>
<dbReference type="PANTHER" id="PTHR40037:SF1">
    <property type="entry name" value="PHOSPHOESTERASE SAOUHSC_00951-RELATED"/>
    <property type="match status" value="1"/>
</dbReference>
<sequence length="180" mass="19567">MEYSPVAPSEVVRIGVSIPIPEPYAARLTRARVEAGDPLAHAVPPHITLVPPTDINTADLASVEQQLSAVAATHRPFIVELAGTGSFRPVSPVVFVQLRTGSEGCSRLQQQVNAGVLTQELRFPYHPHVTIAHQLDEATLDRAEHAMRAFDAVFPVVHFSLYFHGADGVWRDTADFALTS</sequence>
<dbReference type="PANTHER" id="PTHR40037">
    <property type="entry name" value="PHOSPHOESTERASE YJCG-RELATED"/>
    <property type="match status" value="1"/>
</dbReference>
<dbReference type="GO" id="GO:0016874">
    <property type="term" value="F:ligase activity"/>
    <property type="evidence" value="ECO:0007669"/>
    <property type="project" value="UniProtKB-KW"/>
</dbReference>
<proteinExistence type="predicted"/>
<protein>
    <submittedName>
        <fullName evidence="1">2'-5' RNA ligase family protein</fullName>
    </submittedName>
</protein>
<dbReference type="EMBL" id="DXBY01000140">
    <property type="protein sequence ID" value="HIZ35771.1"/>
    <property type="molecule type" value="Genomic_DNA"/>
</dbReference>
<dbReference type="InterPro" id="IPR050580">
    <property type="entry name" value="2H_phosphoesterase_YjcG-like"/>
</dbReference>
<evidence type="ECO:0000313" key="2">
    <source>
        <dbReference type="Proteomes" id="UP000824037"/>
    </source>
</evidence>
<dbReference type="Pfam" id="PF13563">
    <property type="entry name" value="2_5_RNA_ligase2"/>
    <property type="match status" value="1"/>
</dbReference>
<name>A0A9D2EEM9_9MICO</name>
<reference evidence="1" key="2">
    <citation type="submission" date="2021-04" db="EMBL/GenBank/DDBJ databases">
        <authorList>
            <person name="Gilroy R."/>
        </authorList>
    </citation>
    <scope>NUCLEOTIDE SEQUENCE</scope>
    <source>
        <strain evidence="1">ChiGjej4B4-7305</strain>
    </source>
</reference>
<organism evidence="1 2">
    <name type="scientific">Candidatus Ruania gallistercoris</name>
    <dbReference type="NCBI Taxonomy" id="2838746"/>
    <lineage>
        <taxon>Bacteria</taxon>
        <taxon>Bacillati</taxon>
        <taxon>Actinomycetota</taxon>
        <taxon>Actinomycetes</taxon>
        <taxon>Micrococcales</taxon>
        <taxon>Ruaniaceae</taxon>
        <taxon>Ruania</taxon>
    </lineage>
</organism>